<protein>
    <submittedName>
        <fullName evidence="1">Uncharacterized protein</fullName>
    </submittedName>
</protein>
<dbReference type="Proteomes" id="UP001140094">
    <property type="component" value="Unassembled WGS sequence"/>
</dbReference>
<evidence type="ECO:0000313" key="2">
    <source>
        <dbReference type="Proteomes" id="UP001140094"/>
    </source>
</evidence>
<proteinExistence type="predicted"/>
<name>A0A9W8I0Y2_9FUNG</name>
<dbReference type="AlphaFoldDB" id="A0A9W8I0Y2"/>
<gene>
    <name evidence="1" type="ORF">H4R20_000524</name>
</gene>
<reference evidence="1" key="1">
    <citation type="submission" date="2022-07" db="EMBL/GenBank/DDBJ databases">
        <title>Phylogenomic reconstructions and comparative analyses of Kickxellomycotina fungi.</title>
        <authorList>
            <person name="Reynolds N.K."/>
            <person name="Stajich J.E."/>
            <person name="Barry K."/>
            <person name="Grigoriev I.V."/>
            <person name="Crous P."/>
            <person name="Smith M.E."/>
        </authorList>
    </citation>
    <scope>NUCLEOTIDE SEQUENCE</scope>
    <source>
        <strain evidence="1">NRRL 1565</strain>
    </source>
</reference>
<keyword evidence="2" id="KW-1185">Reference proteome</keyword>
<evidence type="ECO:0000313" key="1">
    <source>
        <dbReference type="EMBL" id="KAJ2808930.1"/>
    </source>
</evidence>
<organism evidence="1 2">
    <name type="scientific">Coemansia guatemalensis</name>
    <dbReference type="NCBI Taxonomy" id="2761395"/>
    <lineage>
        <taxon>Eukaryota</taxon>
        <taxon>Fungi</taxon>
        <taxon>Fungi incertae sedis</taxon>
        <taxon>Zoopagomycota</taxon>
        <taxon>Kickxellomycotina</taxon>
        <taxon>Kickxellomycetes</taxon>
        <taxon>Kickxellales</taxon>
        <taxon>Kickxellaceae</taxon>
        <taxon>Coemansia</taxon>
    </lineage>
</organism>
<comment type="caution">
    <text evidence="1">The sequence shown here is derived from an EMBL/GenBank/DDBJ whole genome shotgun (WGS) entry which is preliminary data.</text>
</comment>
<dbReference type="EMBL" id="JANBUO010000017">
    <property type="protein sequence ID" value="KAJ2808930.1"/>
    <property type="molecule type" value="Genomic_DNA"/>
</dbReference>
<dbReference type="OrthoDB" id="2120024at2759"/>
<accession>A0A9W8I0Y2</accession>
<sequence length="109" mass="12640">MPALSCIYRTVTRPLVQRRSPTIQRLRCFASQPVREAPHQEQPPRLEDIGILRAYGKPVATIFLWSALTYMSLQAVWSKLYFDEVRLETEARIDDLQSEIGRLDQNPKP</sequence>